<feature type="region of interest" description="Disordered" evidence="1">
    <location>
        <begin position="66"/>
        <end position="94"/>
    </location>
</feature>
<feature type="region of interest" description="Disordered" evidence="1">
    <location>
        <begin position="1"/>
        <end position="46"/>
    </location>
</feature>
<evidence type="ECO:0000256" key="1">
    <source>
        <dbReference type="SAM" id="MobiDB-lite"/>
    </source>
</evidence>
<proteinExistence type="predicted"/>
<dbReference type="EMBL" id="RBNI01007270">
    <property type="protein sequence ID" value="RUP45453.1"/>
    <property type="molecule type" value="Genomic_DNA"/>
</dbReference>
<gene>
    <name evidence="2" type="ORF">BC936DRAFT_148167</name>
</gene>
<protein>
    <submittedName>
        <fullName evidence="2">Uncharacterized protein</fullName>
    </submittedName>
</protein>
<evidence type="ECO:0000313" key="2">
    <source>
        <dbReference type="EMBL" id="RUP45453.1"/>
    </source>
</evidence>
<dbReference type="Proteomes" id="UP000268093">
    <property type="component" value="Unassembled WGS sequence"/>
</dbReference>
<sequence>MPCRPTAAYTTHPTGPTRRAPPQHPPPRRLQDRPVAATSRTYTQGRPRAATLSLVCGGYYIAPRALSRRAPQRRTPPRRPPPRRPPPLKAVRGRNYVAPRGPYHDALHYDAFHYDASTVTQFTTQGRPWLLLCRAPRALSRRAPLRCVPLRRPPLRRPSLLTTQGRPVAAATSRPAGSITTRSYHDALHHDALHRDAL</sequence>
<feature type="region of interest" description="Disordered" evidence="1">
    <location>
        <begin position="157"/>
        <end position="178"/>
    </location>
</feature>
<keyword evidence="3" id="KW-1185">Reference proteome</keyword>
<feature type="compositionally biased region" description="Basic residues" evidence="1">
    <location>
        <begin position="66"/>
        <end position="82"/>
    </location>
</feature>
<accession>A0A433D3U2</accession>
<evidence type="ECO:0000313" key="3">
    <source>
        <dbReference type="Proteomes" id="UP000268093"/>
    </source>
</evidence>
<name>A0A433D3U2_9FUNG</name>
<comment type="caution">
    <text evidence="2">The sequence shown here is derived from an EMBL/GenBank/DDBJ whole genome shotgun (WGS) entry which is preliminary data.</text>
</comment>
<organism evidence="2 3">
    <name type="scientific">Jimgerdemannia flammicorona</name>
    <dbReference type="NCBI Taxonomy" id="994334"/>
    <lineage>
        <taxon>Eukaryota</taxon>
        <taxon>Fungi</taxon>
        <taxon>Fungi incertae sedis</taxon>
        <taxon>Mucoromycota</taxon>
        <taxon>Mucoromycotina</taxon>
        <taxon>Endogonomycetes</taxon>
        <taxon>Endogonales</taxon>
        <taxon>Endogonaceae</taxon>
        <taxon>Jimgerdemannia</taxon>
    </lineage>
</organism>
<reference evidence="2 3" key="1">
    <citation type="journal article" date="2018" name="New Phytol.">
        <title>Phylogenomics of Endogonaceae and evolution of mycorrhizas within Mucoromycota.</title>
        <authorList>
            <person name="Chang Y."/>
            <person name="Desiro A."/>
            <person name="Na H."/>
            <person name="Sandor L."/>
            <person name="Lipzen A."/>
            <person name="Clum A."/>
            <person name="Barry K."/>
            <person name="Grigoriev I.V."/>
            <person name="Martin F.M."/>
            <person name="Stajich J.E."/>
            <person name="Smith M.E."/>
            <person name="Bonito G."/>
            <person name="Spatafora J.W."/>
        </authorList>
    </citation>
    <scope>NUCLEOTIDE SEQUENCE [LARGE SCALE GENOMIC DNA]</scope>
    <source>
        <strain evidence="2 3">GMNB39</strain>
    </source>
</reference>
<dbReference type="AlphaFoldDB" id="A0A433D3U2"/>